<dbReference type="PANTHER" id="PTHR12526">
    <property type="entry name" value="GLYCOSYLTRANSFERASE"/>
    <property type="match status" value="1"/>
</dbReference>
<evidence type="ECO:0000259" key="2">
    <source>
        <dbReference type="Pfam" id="PF13439"/>
    </source>
</evidence>
<dbReference type="InterPro" id="IPR028098">
    <property type="entry name" value="Glyco_trans_4-like_N"/>
</dbReference>
<gene>
    <name evidence="3" type="ORF">JI741_14595</name>
</gene>
<dbReference type="Pfam" id="PF13439">
    <property type="entry name" value="Glyco_transf_4"/>
    <property type="match status" value="1"/>
</dbReference>
<protein>
    <submittedName>
        <fullName evidence="3">Glycosyltransferase</fullName>
    </submittedName>
</protein>
<dbReference type="Gene3D" id="3.40.50.2000">
    <property type="entry name" value="Glycogen Phosphorylase B"/>
    <property type="match status" value="2"/>
</dbReference>
<name>A0ABS1KTD7_9BACT</name>
<reference evidence="3 4" key="1">
    <citation type="submission" date="2021-01" db="EMBL/GenBank/DDBJ databases">
        <title>Chryseolinea sp. Jin1 Genome sequencing and assembly.</title>
        <authorList>
            <person name="Kim I."/>
        </authorList>
    </citation>
    <scope>NUCLEOTIDE SEQUENCE [LARGE SCALE GENOMIC DNA]</scope>
    <source>
        <strain evidence="3 4">Jin1</strain>
    </source>
</reference>
<dbReference type="InterPro" id="IPR001296">
    <property type="entry name" value="Glyco_trans_1"/>
</dbReference>
<dbReference type="RefSeq" id="WP_202010699.1">
    <property type="nucleotide sequence ID" value="NZ_JAERRB010000004.1"/>
</dbReference>
<sequence length="406" mass="46540">MVEGELLMKNKPNVLYLSYDGLTDPLGQSQILPYVIGLSEHYTFTIISFEKDERFASGRKGIQALCDQHNIRWVPLRYHKTPPVFSTLYDVWKLRRTSAALHKTNDFKIVHCRSYITALVGLWMKRTLGVKFIFDMRGFWADERVDGGLWNLKNPFFKIIYRFFKRKEKEFIREANAVISLTKNAKEEMLQWNLTSTIDVIPCCVDLEHFRIKEGNVKQKEILRAKLGIGDDDFVLLYLGSLGTWYLSDEMLLFFSTLKNKIPNAKFLLISPDALDLTDYIYKEDVIARQATRQEVPNYIQLADASVIFISPTFSKKASSATKMAEVMAMGIPVVANGGWGDVEEIITDLNAGVLLEKFEAAHYAQAVDALVAFRAKKSQPFHERVKDSFSLEGGIERYLAVYRKL</sequence>
<dbReference type="SUPFAM" id="SSF53756">
    <property type="entry name" value="UDP-Glycosyltransferase/glycogen phosphorylase"/>
    <property type="match status" value="1"/>
</dbReference>
<dbReference type="Pfam" id="PF00534">
    <property type="entry name" value="Glycos_transf_1"/>
    <property type="match status" value="1"/>
</dbReference>
<evidence type="ECO:0000259" key="1">
    <source>
        <dbReference type="Pfam" id="PF00534"/>
    </source>
</evidence>
<proteinExistence type="predicted"/>
<evidence type="ECO:0000313" key="3">
    <source>
        <dbReference type="EMBL" id="MBL0742453.1"/>
    </source>
</evidence>
<dbReference type="EMBL" id="JAERRB010000004">
    <property type="protein sequence ID" value="MBL0742453.1"/>
    <property type="molecule type" value="Genomic_DNA"/>
</dbReference>
<evidence type="ECO:0000313" key="4">
    <source>
        <dbReference type="Proteomes" id="UP000613030"/>
    </source>
</evidence>
<organism evidence="3 4">
    <name type="scientific">Chryseolinea lacunae</name>
    <dbReference type="NCBI Taxonomy" id="2801331"/>
    <lineage>
        <taxon>Bacteria</taxon>
        <taxon>Pseudomonadati</taxon>
        <taxon>Bacteroidota</taxon>
        <taxon>Cytophagia</taxon>
        <taxon>Cytophagales</taxon>
        <taxon>Fulvivirgaceae</taxon>
        <taxon>Chryseolinea</taxon>
    </lineage>
</organism>
<keyword evidence="4" id="KW-1185">Reference proteome</keyword>
<dbReference type="Proteomes" id="UP000613030">
    <property type="component" value="Unassembled WGS sequence"/>
</dbReference>
<feature type="domain" description="Glycosyl transferase family 1" evidence="1">
    <location>
        <begin position="220"/>
        <end position="375"/>
    </location>
</feature>
<feature type="domain" description="Glycosyltransferase subfamily 4-like N-terminal" evidence="2">
    <location>
        <begin position="43"/>
        <end position="208"/>
    </location>
</feature>
<comment type="caution">
    <text evidence="3">The sequence shown here is derived from an EMBL/GenBank/DDBJ whole genome shotgun (WGS) entry which is preliminary data.</text>
</comment>
<accession>A0ABS1KTD7</accession>